<evidence type="ECO:0000313" key="8">
    <source>
        <dbReference type="Proteomes" id="UP000283509"/>
    </source>
</evidence>
<feature type="domain" description="Haem NO binding associated" evidence="5">
    <location>
        <begin position="358"/>
        <end position="396"/>
    </location>
</feature>
<dbReference type="EC" id="4.6.1.2" evidence="1"/>
<feature type="transmembrane region" description="Helical" evidence="4">
    <location>
        <begin position="331"/>
        <end position="352"/>
    </location>
</feature>
<evidence type="ECO:0000313" key="7">
    <source>
        <dbReference type="EMBL" id="ROT75619.1"/>
    </source>
</evidence>
<keyword evidence="8" id="KW-1185">Reference proteome</keyword>
<dbReference type="GO" id="GO:0004383">
    <property type="term" value="F:guanylate cyclase activity"/>
    <property type="evidence" value="ECO:0007669"/>
    <property type="project" value="UniProtKB-EC"/>
</dbReference>
<accession>A0A423TGN6</accession>
<keyword evidence="2" id="KW-0547">Nucleotide-binding</keyword>
<proteinExistence type="predicted"/>
<dbReference type="STRING" id="6689.A0A423TGN6"/>
<evidence type="ECO:0000256" key="3">
    <source>
        <dbReference type="ARBA" id="ARBA00023293"/>
    </source>
</evidence>
<protein>
    <recommendedName>
        <fullName evidence="1">guanylate cyclase</fullName>
        <ecNumber evidence="1">4.6.1.2</ecNumber>
    </recommendedName>
</protein>
<evidence type="ECO:0000259" key="6">
    <source>
        <dbReference type="Pfam" id="PF08376"/>
    </source>
</evidence>
<dbReference type="AlphaFoldDB" id="A0A423TGN6"/>
<name>A0A423TGN6_PENVA</name>
<keyword evidence="4" id="KW-0472">Membrane</keyword>
<dbReference type="Proteomes" id="UP000283509">
    <property type="component" value="Unassembled WGS sequence"/>
</dbReference>
<organism evidence="7 8">
    <name type="scientific">Penaeus vannamei</name>
    <name type="common">Whiteleg shrimp</name>
    <name type="synonym">Litopenaeus vannamei</name>
    <dbReference type="NCBI Taxonomy" id="6689"/>
    <lineage>
        <taxon>Eukaryota</taxon>
        <taxon>Metazoa</taxon>
        <taxon>Ecdysozoa</taxon>
        <taxon>Arthropoda</taxon>
        <taxon>Crustacea</taxon>
        <taxon>Multicrustacea</taxon>
        <taxon>Malacostraca</taxon>
        <taxon>Eumalacostraca</taxon>
        <taxon>Eucarida</taxon>
        <taxon>Decapoda</taxon>
        <taxon>Dendrobranchiata</taxon>
        <taxon>Penaeoidea</taxon>
        <taxon>Penaeidae</taxon>
        <taxon>Penaeus</taxon>
    </lineage>
</organism>
<comment type="caution">
    <text evidence="7">The sequence shown here is derived from an EMBL/GenBank/DDBJ whole genome shotgun (WGS) entry which is preliminary data.</text>
</comment>
<keyword evidence="4" id="KW-1133">Transmembrane helix</keyword>
<keyword evidence="3" id="KW-0141">cGMP biosynthesis</keyword>
<evidence type="ECO:0000256" key="1">
    <source>
        <dbReference type="ARBA" id="ARBA00012202"/>
    </source>
</evidence>
<reference evidence="7 8" key="2">
    <citation type="submission" date="2019-01" db="EMBL/GenBank/DDBJ databases">
        <title>The decoding of complex shrimp genome reveals the adaptation for benthos swimmer, frequently molting mechanism and breeding impact on genome.</title>
        <authorList>
            <person name="Sun Y."/>
            <person name="Gao Y."/>
            <person name="Yu Y."/>
        </authorList>
    </citation>
    <scope>NUCLEOTIDE SEQUENCE [LARGE SCALE GENOMIC DNA]</scope>
    <source>
        <tissue evidence="7">Muscle</tissue>
    </source>
</reference>
<dbReference type="InterPro" id="IPR013587">
    <property type="entry name" value="Nitrate/nitrite_sensing"/>
</dbReference>
<evidence type="ECO:0000259" key="5">
    <source>
        <dbReference type="Pfam" id="PF07701"/>
    </source>
</evidence>
<evidence type="ECO:0000256" key="4">
    <source>
        <dbReference type="SAM" id="Phobius"/>
    </source>
</evidence>
<dbReference type="EMBL" id="QCYY01001752">
    <property type="protein sequence ID" value="ROT75619.1"/>
    <property type="molecule type" value="Genomic_DNA"/>
</dbReference>
<reference evidence="7 8" key="1">
    <citation type="submission" date="2018-04" db="EMBL/GenBank/DDBJ databases">
        <authorList>
            <person name="Zhang X."/>
            <person name="Yuan J."/>
            <person name="Li F."/>
            <person name="Xiang J."/>
        </authorList>
    </citation>
    <scope>NUCLEOTIDE SEQUENCE [LARGE SCALE GENOMIC DNA]</scope>
    <source>
        <tissue evidence="7">Muscle</tissue>
    </source>
</reference>
<keyword evidence="4" id="KW-0812">Transmembrane</keyword>
<dbReference type="GO" id="GO:0000166">
    <property type="term" value="F:nucleotide binding"/>
    <property type="evidence" value="ECO:0007669"/>
    <property type="project" value="UniProtKB-KW"/>
</dbReference>
<dbReference type="Gene3D" id="6.10.250.780">
    <property type="match status" value="1"/>
</dbReference>
<sequence length="538" mass="61624">MLLLPFVPIMALIIQNSINMVSILEYQNDMQETIDQISTGLGNVTEALQSERAEIAFYLFTNGSIIRRNLSEHFAYTNSLIENLIWPSFRIDDQLFQNKILFRIRLDDFRDKITKFDTPNIEAGIAFYNRANYIFLDQLTREIKEKDASGVWRPLLAYKNMIRAIEHLGISMVFGEQYFGRGDLDQSSYIAFVTNDALGQDFLNASQNFAFWIGTRYQALQKDYPWYSNITRRRLEILGREKIQPDFEKATEYFYAMLGYLDALQKVQYEIRFVLAEGDFLFRAWHSFNAAEAESPLAPPATLLQRRVSLSGRKTIEQTIVREVQASNSHVVIGIALLAVVLIISPVIIILVRMITRTLQAFSETLLHKTHELRFEKKRSDKLLYQMLPSSVAHSLRIPQNGGCRDLLGHHHLLQRHLTLPHSFASQVISLMNGLVTLPHSLCFAGHLPHERLVTLPHSFASQVISLMNGLVTLPHPFCFAGHLPHERLVTLPHSLLRRSSPHERLVTLLIPLLRQVISLMNGLVTFLIPLLRRSSPS</sequence>
<dbReference type="OrthoDB" id="60033at2759"/>
<feature type="domain" description="Nitrate/nitrite sensing protein" evidence="6">
    <location>
        <begin position="44"/>
        <end position="271"/>
    </location>
</feature>
<evidence type="ECO:0000256" key="2">
    <source>
        <dbReference type="ARBA" id="ARBA00022741"/>
    </source>
</evidence>
<dbReference type="InterPro" id="IPR011645">
    <property type="entry name" value="HNOB_dom_associated"/>
</dbReference>
<dbReference type="Pfam" id="PF08376">
    <property type="entry name" value="NIT"/>
    <property type="match status" value="1"/>
</dbReference>
<dbReference type="Pfam" id="PF07701">
    <property type="entry name" value="HNOBA"/>
    <property type="match status" value="1"/>
</dbReference>
<gene>
    <name evidence="7" type="ORF">C7M84_005846</name>
</gene>